<name>A0A1A6BJD0_MYCGO</name>
<dbReference type="EMBL" id="MAEM01000186">
    <property type="protein sequence ID" value="OBS02457.1"/>
    <property type="molecule type" value="Genomic_DNA"/>
</dbReference>
<dbReference type="Proteomes" id="UP000093757">
    <property type="component" value="Unassembled WGS sequence"/>
</dbReference>
<comment type="caution">
    <text evidence="2">The sequence shown here is derived from an EMBL/GenBank/DDBJ whole genome shotgun (WGS) entry which is preliminary data.</text>
</comment>
<evidence type="ECO:0008006" key="4">
    <source>
        <dbReference type="Google" id="ProtNLM"/>
    </source>
</evidence>
<feature type="region of interest" description="Disordered" evidence="1">
    <location>
        <begin position="44"/>
        <end position="78"/>
    </location>
</feature>
<accession>A0A1A6BJD0</accession>
<dbReference type="AlphaFoldDB" id="A0A1A6BJD0"/>
<sequence length="133" mass="14934">MASLSRGLTQLRLNVAEFGEKYNDYLDDQIKASAVEGTAYMKTRAPWNDSTGNRKDRVPGAARAGLKAEPTESPLTFGHSHKEITFSHSEWYGIFLETKRHGKHQVIMPSVKAIAERFMAKLNGSLDRVARNR</sequence>
<reference evidence="2 3" key="1">
    <citation type="submission" date="2016-06" db="EMBL/GenBank/DDBJ databases">
        <authorList>
            <person name="Kjaerup R.B."/>
            <person name="Dalgaard T.S."/>
            <person name="Juul-Madsen H.R."/>
        </authorList>
    </citation>
    <scope>NUCLEOTIDE SEQUENCE [LARGE SCALE GENOMIC DNA]</scope>
    <source>
        <strain evidence="2 3">1245752.6</strain>
    </source>
</reference>
<evidence type="ECO:0000256" key="1">
    <source>
        <dbReference type="SAM" id="MobiDB-lite"/>
    </source>
</evidence>
<organism evidence="2 3">
    <name type="scientific">Mycobacterium gordonae</name>
    <dbReference type="NCBI Taxonomy" id="1778"/>
    <lineage>
        <taxon>Bacteria</taxon>
        <taxon>Bacillati</taxon>
        <taxon>Actinomycetota</taxon>
        <taxon>Actinomycetes</taxon>
        <taxon>Mycobacteriales</taxon>
        <taxon>Mycobacteriaceae</taxon>
        <taxon>Mycobacterium</taxon>
    </lineage>
</organism>
<gene>
    <name evidence="2" type="ORF">A9W98_14870</name>
</gene>
<evidence type="ECO:0000313" key="2">
    <source>
        <dbReference type="EMBL" id="OBS02457.1"/>
    </source>
</evidence>
<protein>
    <recommendedName>
        <fullName evidence="4">HK97 gp10 family phage protein</fullName>
    </recommendedName>
</protein>
<proteinExistence type="predicted"/>
<evidence type="ECO:0000313" key="3">
    <source>
        <dbReference type="Proteomes" id="UP000093757"/>
    </source>
</evidence>